<evidence type="ECO:0000259" key="3">
    <source>
        <dbReference type="Pfam" id="PF14346"/>
    </source>
</evidence>
<comment type="caution">
    <text evidence="4">The sequence shown here is derived from an EMBL/GenBank/DDBJ whole genome shotgun (WGS) entry which is preliminary data.</text>
</comment>
<dbReference type="Pfam" id="PF14346">
    <property type="entry name" value="DUF4398"/>
    <property type="match status" value="1"/>
</dbReference>
<sequence>MNRSPKLLAAALAAALLPGLAFASSKDDARLMQTRAEAAIAAAERAEADTRAAPSLQDARALLAQGEGSFDDRDYRDAEREFERAAADARLAEARARQARNEQVTDELSAAIEALRTEINRLETEA</sequence>
<protein>
    <submittedName>
        <fullName evidence="4">DUF4398 domain-containing protein</fullName>
    </submittedName>
</protein>
<evidence type="ECO:0000313" key="5">
    <source>
        <dbReference type="Proteomes" id="UP001431449"/>
    </source>
</evidence>
<keyword evidence="1" id="KW-0175">Coiled coil</keyword>
<keyword evidence="2" id="KW-0732">Signal</keyword>
<dbReference type="RefSeq" id="WP_248206519.1">
    <property type="nucleotide sequence ID" value="NZ_JALNMH010000004.1"/>
</dbReference>
<gene>
    <name evidence="4" type="ORF">M0G41_06115</name>
</gene>
<name>A0ABT0GFC2_9GAMM</name>
<dbReference type="EMBL" id="JALNMH010000004">
    <property type="protein sequence ID" value="MCK7593243.1"/>
    <property type="molecule type" value="Genomic_DNA"/>
</dbReference>
<feature type="coiled-coil region" evidence="1">
    <location>
        <begin position="75"/>
        <end position="125"/>
    </location>
</feature>
<feature type="signal peptide" evidence="2">
    <location>
        <begin position="1"/>
        <end position="23"/>
    </location>
</feature>
<feature type="domain" description="DUF4398" evidence="3">
    <location>
        <begin position="34"/>
        <end position="106"/>
    </location>
</feature>
<dbReference type="InterPro" id="IPR025511">
    <property type="entry name" value="DUF4398"/>
</dbReference>
<evidence type="ECO:0000256" key="2">
    <source>
        <dbReference type="SAM" id="SignalP"/>
    </source>
</evidence>
<feature type="chain" id="PRO_5045091202" evidence="2">
    <location>
        <begin position="24"/>
        <end position="126"/>
    </location>
</feature>
<organism evidence="4 5">
    <name type="scientific">Pseudomarimonas salicorniae</name>
    <dbReference type="NCBI Taxonomy" id="2933270"/>
    <lineage>
        <taxon>Bacteria</taxon>
        <taxon>Pseudomonadati</taxon>
        <taxon>Pseudomonadota</taxon>
        <taxon>Gammaproteobacteria</taxon>
        <taxon>Lysobacterales</taxon>
        <taxon>Lysobacteraceae</taxon>
        <taxon>Pseudomarimonas</taxon>
    </lineage>
</organism>
<keyword evidence="5" id="KW-1185">Reference proteome</keyword>
<evidence type="ECO:0000313" key="4">
    <source>
        <dbReference type="EMBL" id="MCK7593243.1"/>
    </source>
</evidence>
<dbReference type="Gene3D" id="1.20.1270.390">
    <property type="match status" value="1"/>
</dbReference>
<reference evidence="4" key="1">
    <citation type="submission" date="2022-04" db="EMBL/GenBank/DDBJ databases">
        <title>Lysobacter sp. CAU 1642 isolated from sea sand.</title>
        <authorList>
            <person name="Kim W."/>
        </authorList>
    </citation>
    <scope>NUCLEOTIDE SEQUENCE</scope>
    <source>
        <strain evidence="4">CAU 1642</strain>
    </source>
</reference>
<dbReference type="Proteomes" id="UP001431449">
    <property type="component" value="Unassembled WGS sequence"/>
</dbReference>
<evidence type="ECO:0000256" key="1">
    <source>
        <dbReference type="SAM" id="Coils"/>
    </source>
</evidence>
<proteinExistence type="predicted"/>
<accession>A0ABT0GFC2</accession>